<dbReference type="InterPro" id="IPR036390">
    <property type="entry name" value="WH_DNA-bd_sf"/>
</dbReference>
<evidence type="ECO:0000313" key="7">
    <source>
        <dbReference type="Proteomes" id="UP000286268"/>
    </source>
</evidence>
<dbReference type="AlphaFoldDB" id="A0A3R5QYD2"/>
<dbReference type="GO" id="GO:0003677">
    <property type="term" value="F:DNA binding"/>
    <property type="evidence" value="ECO:0007669"/>
    <property type="project" value="UniProtKB-KW"/>
</dbReference>
<evidence type="ECO:0000256" key="1">
    <source>
        <dbReference type="ARBA" id="ARBA00009437"/>
    </source>
</evidence>
<evidence type="ECO:0000256" key="2">
    <source>
        <dbReference type="ARBA" id="ARBA00023015"/>
    </source>
</evidence>
<dbReference type="InterPro" id="IPR050950">
    <property type="entry name" value="HTH-type_LysR_regulators"/>
</dbReference>
<dbReference type="PRINTS" id="PR00039">
    <property type="entry name" value="HTHLYSR"/>
</dbReference>
<dbReference type="PANTHER" id="PTHR30419">
    <property type="entry name" value="HTH-TYPE TRANSCRIPTIONAL REGULATOR YBHD"/>
    <property type="match status" value="1"/>
</dbReference>
<evidence type="ECO:0000256" key="3">
    <source>
        <dbReference type="ARBA" id="ARBA00023125"/>
    </source>
</evidence>
<dbReference type="Proteomes" id="UP000286268">
    <property type="component" value="Chromosome"/>
</dbReference>
<dbReference type="InterPro" id="IPR005119">
    <property type="entry name" value="LysR_subst-bd"/>
</dbReference>
<name>A0A3R5QYD2_9CLOT</name>
<dbReference type="PROSITE" id="PS50931">
    <property type="entry name" value="HTH_LYSR"/>
    <property type="match status" value="1"/>
</dbReference>
<feature type="domain" description="HTH lysR-type" evidence="5">
    <location>
        <begin position="1"/>
        <end position="58"/>
    </location>
</feature>
<dbReference type="CDD" id="cd05466">
    <property type="entry name" value="PBP2_LTTR_substrate"/>
    <property type="match status" value="1"/>
</dbReference>
<dbReference type="FunFam" id="1.10.10.10:FF:000001">
    <property type="entry name" value="LysR family transcriptional regulator"/>
    <property type="match status" value="1"/>
</dbReference>
<dbReference type="PANTHER" id="PTHR30419:SF28">
    <property type="entry name" value="HTH-TYPE TRANSCRIPTIONAL REGULATOR BSDA"/>
    <property type="match status" value="1"/>
</dbReference>
<keyword evidence="3" id="KW-0238">DNA-binding</keyword>
<gene>
    <name evidence="6" type="ORF">C1I91_27665</name>
</gene>
<dbReference type="Pfam" id="PF00126">
    <property type="entry name" value="HTH_1"/>
    <property type="match status" value="1"/>
</dbReference>
<keyword evidence="4" id="KW-0804">Transcription</keyword>
<dbReference type="InterPro" id="IPR000847">
    <property type="entry name" value="LysR_HTH_N"/>
</dbReference>
<dbReference type="InterPro" id="IPR036388">
    <property type="entry name" value="WH-like_DNA-bd_sf"/>
</dbReference>
<evidence type="ECO:0000259" key="5">
    <source>
        <dbReference type="PROSITE" id="PS50931"/>
    </source>
</evidence>
<comment type="similarity">
    <text evidence="1">Belongs to the LysR transcriptional regulatory family.</text>
</comment>
<dbReference type="SUPFAM" id="SSF46785">
    <property type="entry name" value="Winged helix' DNA-binding domain"/>
    <property type="match status" value="1"/>
</dbReference>
<dbReference type="OrthoDB" id="9803714at2"/>
<dbReference type="GO" id="GO:0005829">
    <property type="term" value="C:cytosol"/>
    <property type="evidence" value="ECO:0007669"/>
    <property type="project" value="TreeGrafter"/>
</dbReference>
<evidence type="ECO:0000256" key="4">
    <source>
        <dbReference type="ARBA" id="ARBA00023163"/>
    </source>
</evidence>
<dbReference type="Pfam" id="PF03466">
    <property type="entry name" value="LysR_substrate"/>
    <property type="match status" value="1"/>
</dbReference>
<dbReference type="Gene3D" id="3.40.190.290">
    <property type="match status" value="1"/>
</dbReference>
<organism evidence="6 7">
    <name type="scientific">Clostridium manihotivorum</name>
    <dbReference type="NCBI Taxonomy" id="2320868"/>
    <lineage>
        <taxon>Bacteria</taxon>
        <taxon>Bacillati</taxon>
        <taxon>Bacillota</taxon>
        <taxon>Clostridia</taxon>
        <taxon>Eubacteriales</taxon>
        <taxon>Clostridiaceae</taxon>
        <taxon>Clostridium</taxon>
    </lineage>
</organism>
<evidence type="ECO:0000313" key="6">
    <source>
        <dbReference type="EMBL" id="QAA35115.1"/>
    </source>
</evidence>
<protein>
    <submittedName>
        <fullName evidence="6">LysR family transcriptional regulator</fullName>
    </submittedName>
</protein>
<dbReference type="RefSeq" id="WP_128215808.1">
    <property type="nucleotide sequence ID" value="NZ_CP025746.1"/>
</dbReference>
<keyword evidence="7" id="KW-1185">Reference proteome</keyword>
<dbReference type="GO" id="GO:0003700">
    <property type="term" value="F:DNA-binding transcription factor activity"/>
    <property type="evidence" value="ECO:0007669"/>
    <property type="project" value="InterPro"/>
</dbReference>
<accession>A0A3R5QYD2</accession>
<reference evidence="6 7" key="1">
    <citation type="submission" date="2018-01" db="EMBL/GenBank/DDBJ databases">
        <title>Genome Sequencing and Assembly of Anaerobacter polyendosporus strain CT4.</title>
        <authorList>
            <person name="Tachaapaikoon C."/>
            <person name="Sutheeworapong S."/>
            <person name="Jenjaroenpun P."/>
            <person name="Wongsurawat T."/>
            <person name="Nookeaw I."/>
            <person name="Cheawchanlertfa P."/>
            <person name="Kosugi A."/>
            <person name="Cheevadhanarak S."/>
            <person name="Ratanakhanokchai K."/>
        </authorList>
    </citation>
    <scope>NUCLEOTIDE SEQUENCE [LARGE SCALE GENOMIC DNA]</scope>
    <source>
        <strain evidence="6 7">CT4</strain>
    </source>
</reference>
<dbReference type="EMBL" id="CP025746">
    <property type="protein sequence ID" value="QAA35115.1"/>
    <property type="molecule type" value="Genomic_DNA"/>
</dbReference>
<dbReference type="Gene3D" id="1.10.10.10">
    <property type="entry name" value="Winged helix-like DNA-binding domain superfamily/Winged helix DNA-binding domain"/>
    <property type="match status" value="1"/>
</dbReference>
<dbReference type="SUPFAM" id="SSF53850">
    <property type="entry name" value="Periplasmic binding protein-like II"/>
    <property type="match status" value="1"/>
</dbReference>
<keyword evidence="2" id="KW-0805">Transcription regulation</keyword>
<sequence length="291" mass="33139">MDFKQLTYFLEIVKQGNITKASKKLHIAQPHLSQQLKMLEDELGVKLIERNTRKFQITSAGQILKNRCEQMIELMDTTLKELKDIKDGLNGTLSIGTISSEGDTLLLNRVMNFYDKYPGITFDIREGDTKDILKLLTDGVIEIGIIRTPVDSEGFESIYLESAPMVAATREKIYWDENVKEISISELENKPLLVTRRFEQNIVEACENAGFEPNIFCKIEDTRSILTWANKGMGVAIVPKDWIGLVPNANLMFKDINEPSLVTKTGIIWIKDRYLSAPAKRFLDIFKLGYI</sequence>
<proteinExistence type="inferred from homology"/>
<dbReference type="KEGG" id="cmah:C1I91_27665"/>